<dbReference type="KEGG" id="fas:105267305"/>
<dbReference type="RefSeq" id="XP_011304379.1">
    <property type="nucleotide sequence ID" value="XM_011306077.1"/>
</dbReference>
<dbReference type="SUPFAM" id="SSF53474">
    <property type="entry name" value="alpha/beta-Hydrolases"/>
    <property type="match status" value="1"/>
</dbReference>
<keyword evidence="2" id="KW-0719">Serine esterase</keyword>
<dbReference type="PIRSF" id="PIRSF005211">
    <property type="entry name" value="Ab_hydro_YheT"/>
    <property type="match status" value="1"/>
</dbReference>
<proteinExistence type="inferred from homology"/>
<sequence>MLEVIYDMPKIGYGFSFLTVGYLIYYLREAVKPPELICAEGPFRTFIEKNVTIIRSKFWPTFWCFEARAQTVLASVLRTILSPRVQYRRELFTLRDGGEVALDWADQNCSPTSPIVIILPGLTGSSQADYIKGLITGAKAIGIRCIIFNNRGLGGVPLKTPRLYCAANVDDFTEVVDHLKKTHPNIPIGATGVSMGGMILGNYLAENGAAATKKLKAAFIISAPWNIREAVKSFEKPFFNLLLNRHLAQNLCRNIRRISSNDVSFSDINMEAVLKSKTIKEFDSNFTAKHFGYKDVDDYYDNASLHKKLHLIEVPVLCLNAADDPMQPLAGECSL</sequence>
<dbReference type="Proteomes" id="UP000694866">
    <property type="component" value="Unplaced"/>
</dbReference>
<organism evidence="5 6">
    <name type="scientific">Fopius arisanus</name>
    <dbReference type="NCBI Taxonomy" id="64838"/>
    <lineage>
        <taxon>Eukaryota</taxon>
        <taxon>Metazoa</taxon>
        <taxon>Ecdysozoa</taxon>
        <taxon>Arthropoda</taxon>
        <taxon>Hexapoda</taxon>
        <taxon>Insecta</taxon>
        <taxon>Pterygota</taxon>
        <taxon>Neoptera</taxon>
        <taxon>Endopterygota</taxon>
        <taxon>Hymenoptera</taxon>
        <taxon>Apocrita</taxon>
        <taxon>Ichneumonoidea</taxon>
        <taxon>Braconidae</taxon>
        <taxon>Opiinae</taxon>
        <taxon>Fopius</taxon>
    </lineage>
</organism>
<evidence type="ECO:0000256" key="2">
    <source>
        <dbReference type="ARBA" id="ARBA00022487"/>
    </source>
</evidence>
<dbReference type="InterPro" id="IPR000073">
    <property type="entry name" value="AB_hydrolase_1"/>
</dbReference>
<keyword evidence="3" id="KW-0378">Hydrolase</keyword>
<protein>
    <submittedName>
        <fullName evidence="6">Abhydrolase domain-containing protein 3</fullName>
    </submittedName>
</protein>
<dbReference type="PANTHER" id="PTHR10794:SF63">
    <property type="entry name" value="ALPHA_BETA HYDROLASE 1, ISOFORM A"/>
    <property type="match status" value="1"/>
</dbReference>
<accession>A0A9R1U193</accession>
<evidence type="ECO:0000256" key="1">
    <source>
        <dbReference type="ARBA" id="ARBA00010884"/>
    </source>
</evidence>
<dbReference type="Gene3D" id="3.40.50.1820">
    <property type="entry name" value="alpha/beta hydrolase"/>
    <property type="match status" value="1"/>
</dbReference>
<gene>
    <name evidence="6" type="primary">Hydr1</name>
</gene>
<evidence type="ECO:0000313" key="5">
    <source>
        <dbReference type="Proteomes" id="UP000694866"/>
    </source>
</evidence>
<dbReference type="InterPro" id="IPR012020">
    <property type="entry name" value="ABHD4"/>
</dbReference>
<evidence type="ECO:0000259" key="4">
    <source>
        <dbReference type="Pfam" id="PF00561"/>
    </source>
</evidence>
<evidence type="ECO:0000256" key="3">
    <source>
        <dbReference type="ARBA" id="ARBA00022801"/>
    </source>
</evidence>
<dbReference type="GO" id="GO:0051792">
    <property type="term" value="P:medium-chain fatty acid biosynthetic process"/>
    <property type="evidence" value="ECO:0007669"/>
    <property type="project" value="TreeGrafter"/>
</dbReference>
<dbReference type="CTD" id="35930"/>
<reference evidence="6" key="1">
    <citation type="submission" date="2025-08" db="UniProtKB">
        <authorList>
            <consortium name="RefSeq"/>
        </authorList>
    </citation>
    <scope>IDENTIFICATION</scope>
    <source>
        <strain evidence="6">USDA-PBARC FA_bdor</strain>
        <tissue evidence="6">Whole organism</tissue>
    </source>
</reference>
<dbReference type="InterPro" id="IPR029058">
    <property type="entry name" value="AB_hydrolase_fold"/>
</dbReference>
<dbReference type="InterPro" id="IPR000952">
    <property type="entry name" value="AB_hydrolase_4_CS"/>
</dbReference>
<dbReference type="PANTHER" id="PTHR10794">
    <property type="entry name" value="ABHYDROLASE DOMAIN-CONTAINING PROTEIN"/>
    <property type="match status" value="1"/>
</dbReference>
<keyword evidence="5" id="KW-1185">Reference proteome</keyword>
<name>A0A9R1U193_9HYME</name>
<dbReference type="GeneID" id="105267305"/>
<dbReference type="Pfam" id="PF00561">
    <property type="entry name" value="Abhydrolase_1"/>
    <property type="match status" value="1"/>
</dbReference>
<comment type="similarity">
    <text evidence="1">Belongs to the AB hydrolase superfamily. AB hydrolase 4 family.</text>
</comment>
<dbReference type="PROSITE" id="PS01133">
    <property type="entry name" value="UPF0017"/>
    <property type="match status" value="1"/>
</dbReference>
<dbReference type="InterPro" id="IPR050960">
    <property type="entry name" value="AB_hydrolase_4_sf"/>
</dbReference>
<evidence type="ECO:0000313" key="6">
    <source>
        <dbReference type="RefSeq" id="XP_011304379.1"/>
    </source>
</evidence>
<dbReference type="AlphaFoldDB" id="A0A9R1U193"/>
<dbReference type="GO" id="GO:0008126">
    <property type="term" value="F:acetylesterase activity"/>
    <property type="evidence" value="ECO:0007669"/>
    <property type="project" value="TreeGrafter"/>
</dbReference>
<dbReference type="OrthoDB" id="247542at2759"/>
<dbReference type="GO" id="GO:0047372">
    <property type="term" value="F:monoacylglycerol lipase activity"/>
    <property type="evidence" value="ECO:0007669"/>
    <property type="project" value="TreeGrafter"/>
</dbReference>
<dbReference type="GO" id="GO:0051793">
    <property type="term" value="P:medium-chain fatty acid catabolic process"/>
    <property type="evidence" value="ECO:0007669"/>
    <property type="project" value="TreeGrafter"/>
</dbReference>
<feature type="domain" description="AB hydrolase-1" evidence="4">
    <location>
        <begin position="114"/>
        <end position="328"/>
    </location>
</feature>